<feature type="domain" description="DM2" evidence="2">
    <location>
        <begin position="171"/>
        <end position="266"/>
    </location>
</feature>
<dbReference type="AlphaFoldDB" id="A0A6C0EJ20"/>
<proteinExistence type="predicted"/>
<accession>A0A6C0EJ20</accession>
<evidence type="ECO:0000259" key="2">
    <source>
        <dbReference type="PROSITE" id="PS51925"/>
    </source>
</evidence>
<dbReference type="Pfam" id="PF02201">
    <property type="entry name" value="SWIB"/>
    <property type="match status" value="1"/>
</dbReference>
<dbReference type="CDD" id="cd10567">
    <property type="entry name" value="SWIB-MDM2_like"/>
    <property type="match status" value="1"/>
</dbReference>
<reference evidence="3" key="1">
    <citation type="journal article" date="2020" name="Nature">
        <title>Giant virus diversity and host interactions through global metagenomics.</title>
        <authorList>
            <person name="Schulz F."/>
            <person name="Roux S."/>
            <person name="Paez-Espino D."/>
            <person name="Jungbluth S."/>
            <person name="Walsh D.A."/>
            <person name="Denef V.J."/>
            <person name="McMahon K.D."/>
            <person name="Konstantinidis K.T."/>
            <person name="Eloe-Fadrosh E.A."/>
            <person name="Kyrpides N.C."/>
            <person name="Woyke T."/>
        </authorList>
    </citation>
    <scope>NUCLEOTIDE SEQUENCE</scope>
    <source>
        <strain evidence="3">GVMAG-M-3300001351-8</strain>
    </source>
</reference>
<dbReference type="PROSITE" id="PS51925">
    <property type="entry name" value="SWIB_MDM2"/>
    <property type="match status" value="1"/>
</dbReference>
<sequence length="267" mass="29623">MTDNQAKNVKKTKNPKSNTKVTLEKSAVTKVTAPKSVVTKVTAPKSTVTKVTAPKSTVTKVKSTKVKSTKVVPEETVVVPEATVVVPEATVVVPEETVVVPEETVVVKQSINELLDNLLVDSQEIFKANKNMVSLLKTLLKIYAKDMKHLEKSSLKNKKRVVTGKKRSPSGFAKPTLITNSLCDFYGVSHNTLVSRTDITKCITKHIKEHDLQTPENRRRFIPDDKLQSILSPLDMVKKDKNGLTDGEKGYTYFNLQKYISGQFIKA</sequence>
<evidence type="ECO:0000313" key="3">
    <source>
        <dbReference type="EMBL" id="QHT28661.1"/>
    </source>
</evidence>
<name>A0A6C0EJ20_9ZZZZ</name>
<dbReference type="InterPro" id="IPR019835">
    <property type="entry name" value="SWIB_domain"/>
</dbReference>
<feature type="region of interest" description="Disordered" evidence="1">
    <location>
        <begin position="1"/>
        <end position="25"/>
    </location>
</feature>
<dbReference type="Gene3D" id="1.10.245.10">
    <property type="entry name" value="SWIB/MDM2 domain"/>
    <property type="match status" value="1"/>
</dbReference>
<evidence type="ECO:0000256" key="1">
    <source>
        <dbReference type="SAM" id="MobiDB-lite"/>
    </source>
</evidence>
<dbReference type="EMBL" id="MN738863">
    <property type="protein sequence ID" value="QHT28661.1"/>
    <property type="molecule type" value="Genomic_DNA"/>
</dbReference>
<organism evidence="3">
    <name type="scientific">viral metagenome</name>
    <dbReference type="NCBI Taxonomy" id="1070528"/>
    <lineage>
        <taxon>unclassified sequences</taxon>
        <taxon>metagenomes</taxon>
        <taxon>organismal metagenomes</taxon>
    </lineage>
</organism>
<dbReference type="SMART" id="SM00151">
    <property type="entry name" value="SWIB"/>
    <property type="match status" value="1"/>
</dbReference>
<dbReference type="InterPro" id="IPR036885">
    <property type="entry name" value="SWIB_MDM2_dom_sf"/>
</dbReference>
<protein>
    <recommendedName>
        <fullName evidence="2">DM2 domain-containing protein</fullName>
    </recommendedName>
</protein>
<dbReference type="SUPFAM" id="SSF47592">
    <property type="entry name" value="SWIB/MDM2 domain"/>
    <property type="match status" value="1"/>
</dbReference>
<dbReference type="InterPro" id="IPR003121">
    <property type="entry name" value="SWIB_MDM2_domain"/>
</dbReference>